<dbReference type="SUPFAM" id="SSF52091">
    <property type="entry name" value="SpoIIaa-like"/>
    <property type="match status" value="1"/>
</dbReference>
<evidence type="ECO:0000259" key="3">
    <source>
        <dbReference type="PROSITE" id="PS50801"/>
    </source>
</evidence>
<dbReference type="CDD" id="cd00130">
    <property type="entry name" value="PAS"/>
    <property type="match status" value="1"/>
</dbReference>
<dbReference type="NCBIfam" id="TIGR00229">
    <property type="entry name" value="sensory_box"/>
    <property type="match status" value="1"/>
</dbReference>
<dbReference type="RefSeq" id="WP_327609266.1">
    <property type="nucleotide sequence ID" value="NZ_JARZFX010000018.1"/>
</dbReference>
<dbReference type="PANTHER" id="PTHR33745:SF8">
    <property type="entry name" value="BLUE-LIGHT PHOTORECEPTOR"/>
    <property type="match status" value="1"/>
</dbReference>
<dbReference type="PROSITE" id="PS50801">
    <property type="entry name" value="STAS"/>
    <property type="match status" value="1"/>
</dbReference>
<dbReference type="InterPro" id="IPR051932">
    <property type="entry name" value="Bact_StressResp_Reg"/>
</dbReference>
<dbReference type="InterPro" id="IPR036513">
    <property type="entry name" value="STAS_dom_sf"/>
</dbReference>
<gene>
    <name evidence="4" type="ORF">QGM71_19880</name>
</gene>
<evidence type="ECO:0000313" key="4">
    <source>
        <dbReference type="EMBL" id="MEC5425733.1"/>
    </source>
</evidence>
<dbReference type="CDD" id="cd07041">
    <property type="entry name" value="STAS_RsbR_RsbS_like"/>
    <property type="match status" value="1"/>
</dbReference>
<dbReference type="Proteomes" id="UP001335737">
    <property type="component" value="Unassembled WGS sequence"/>
</dbReference>
<feature type="domain" description="PAS" evidence="1">
    <location>
        <begin position="10"/>
        <end position="80"/>
    </location>
</feature>
<dbReference type="InterPro" id="IPR035965">
    <property type="entry name" value="PAS-like_dom_sf"/>
</dbReference>
<dbReference type="InterPro" id="IPR002645">
    <property type="entry name" value="STAS_dom"/>
</dbReference>
<dbReference type="SMART" id="SM00091">
    <property type="entry name" value="PAS"/>
    <property type="match status" value="1"/>
</dbReference>
<organism evidence="4 5">
    <name type="scientific">Virgibacillus tibetensis</name>
    <dbReference type="NCBI Taxonomy" id="3042313"/>
    <lineage>
        <taxon>Bacteria</taxon>
        <taxon>Bacillati</taxon>
        <taxon>Bacillota</taxon>
        <taxon>Bacilli</taxon>
        <taxon>Bacillales</taxon>
        <taxon>Bacillaceae</taxon>
        <taxon>Virgibacillus</taxon>
    </lineage>
</organism>
<dbReference type="InterPro" id="IPR000014">
    <property type="entry name" value="PAS"/>
</dbReference>
<evidence type="ECO:0000313" key="5">
    <source>
        <dbReference type="Proteomes" id="UP001335737"/>
    </source>
</evidence>
<dbReference type="PANTHER" id="PTHR33745">
    <property type="entry name" value="RSBT ANTAGONIST PROTEIN RSBS-RELATED"/>
    <property type="match status" value="1"/>
</dbReference>
<dbReference type="SUPFAM" id="SSF55785">
    <property type="entry name" value="PYP-like sensor domain (PAS domain)"/>
    <property type="match status" value="1"/>
</dbReference>
<dbReference type="Pfam" id="PF01740">
    <property type="entry name" value="STAS"/>
    <property type="match status" value="1"/>
</dbReference>
<dbReference type="EMBL" id="JARZFX010000018">
    <property type="protein sequence ID" value="MEC5425733.1"/>
    <property type="molecule type" value="Genomic_DNA"/>
</dbReference>
<dbReference type="Gene3D" id="3.30.450.20">
    <property type="entry name" value="PAS domain"/>
    <property type="match status" value="1"/>
</dbReference>
<dbReference type="Gene3D" id="3.30.750.24">
    <property type="entry name" value="STAS domain"/>
    <property type="match status" value="1"/>
</dbReference>
<comment type="caution">
    <text evidence="4">The sequence shown here is derived from an EMBL/GenBank/DDBJ whole genome shotgun (WGS) entry which is preliminary data.</text>
</comment>
<sequence length="253" mass="28595">MEQSPTGIDKETMYQQIVEYSFETTVIHSDHKVLYINQSGAEFLGANKEDIIGTNILDVFTDKDRDFLVERIRQGTIENKIGELIEITVKKADGTLVDVELYCHPVEFGETKAMQSILRDITPQRKAEKRLRQVIREVATPIVPVHEGISVLPLVGELDSDRIEQLLNIIPQKILDHDLDYLIIDISGAYNIDTHVVEFLYKINAIIGMLGITLIFTGIRPELTKAAVEVCINIDTLRTMSTVKQALNHLVKK</sequence>
<dbReference type="InterPro" id="IPR000700">
    <property type="entry name" value="PAS-assoc_C"/>
</dbReference>
<evidence type="ECO:0000259" key="2">
    <source>
        <dbReference type="PROSITE" id="PS50113"/>
    </source>
</evidence>
<feature type="domain" description="STAS" evidence="3">
    <location>
        <begin position="139"/>
        <end position="250"/>
    </location>
</feature>
<name>A0ABU6KKR3_9BACI</name>
<proteinExistence type="predicted"/>
<protein>
    <submittedName>
        <fullName evidence="4">PAS domain S-box protein</fullName>
    </submittedName>
</protein>
<accession>A0ABU6KKR3</accession>
<dbReference type="PROSITE" id="PS50113">
    <property type="entry name" value="PAC"/>
    <property type="match status" value="1"/>
</dbReference>
<dbReference type="Pfam" id="PF13426">
    <property type="entry name" value="PAS_9"/>
    <property type="match status" value="1"/>
</dbReference>
<keyword evidence="5" id="KW-1185">Reference proteome</keyword>
<feature type="domain" description="PAC" evidence="2">
    <location>
        <begin position="83"/>
        <end position="133"/>
    </location>
</feature>
<dbReference type="PROSITE" id="PS50112">
    <property type="entry name" value="PAS"/>
    <property type="match status" value="1"/>
</dbReference>
<reference evidence="4 5" key="1">
    <citation type="journal article" date="2024" name="Int. J. Syst. Evol. Microbiol.">
        <title>Virgibacillus tibetensis sp. nov., isolated from salt lake on the Tibetan Plateau of China.</title>
        <authorList>
            <person name="Phurbu D."/>
            <person name="Liu Z.-X."/>
            <person name="Wang R."/>
            <person name="Zheng Y.-Y."/>
            <person name="Liu H.-C."/>
            <person name="Zhou Y.-G."/>
            <person name="Yu Y.-J."/>
            <person name="Li A.-H."/>
        </authorList>
    </citation>
    <scope>NUCLEOTIDE SEQUENCE [LARGE SCALE GENOMIC DNA]</scope>
    <source>
        <strain evidence="4 5">C22-A2</strain>
    </source>
</reference>
<evidence type="ECO:0000259" key="1">
    <source>
        <dbReference type="PROSITE" id="PS50112"/>
    </source>
</evidence>